<feature type="domain" description="Tryptophan synthase beta chain-like PALP" evidence="14">
    <location>
        <begin position="154"/>
        <end position="394"/>
    </location>
</feature>
<dbReference type="InterPro" id="IPR001926">
    <property type="entry name" value="TrpB-like_PALP"/>
</dbReference>
<dbReference type="InterPro" id="IPR029144">
    <property type="entry name" value="Thr_synth_N"/>
</dbReference>
<dbReference type="Pfam" id="PF00291">
    <property type="entry name" value="PALP"/>
    <property type="match status" value="1"/>
</dbReference>
<organism evidence="16 17">
    <name type="scientific">Extensimonas vulgaris</name>
    <dbReference type="NCBI Taxonomy" id="1031594"/>
    <lineage>
        <taxon>Bacteria</taxon>
        <taxon>Pseudomonadati</taxon>
        <taxon>Pseudomonadota</taxon>
        <taxon>Betaproteobacteria</taxon>
        <taxon>Burkholderiales</taxon>
        <taxon>Comamonadaceae</taxon>
        <taxon>Extensimonas</taxon>
    </lineage>
</organism>
<evidence type="ECO:0000256" key="1">
    <source>
        <dbReference type="ARBA" id="ARBA00001933"/>
    </source>
</evidence>
<evidence type="ECO:0000256" key="10">
    <source>
        <dbReference type="ARBA" id="ARBA00049144"/>
    </source>
</evidence>
<evidence type="ECO:0000256" key="2">
    <source>
        <dbReference type="ARBA" id="ARBA00004979"/>
    </source>
</evidence>
<dbReference type="Pfam" id="PF24857">
    <property type="entry name" value="THR4_C"/>
    <property type="match status" value="1"/>
</dbReference>
<feature type="modified residue" description="N6-(pyridoxal phosphate)lysine" evidence="12">
    <location>
        <position position="172"/>
    </location>
</feature>
<evidence type="ECO:0000256" key="3">
    <source>
        <dbReference type="ARBA" id="ARBA00005517"/>
    </source>
</evidence>
<reference evidence="16 17" key="1">
    <citation type="submission" date="2018-07" db="EMBL/GenBank/DDBJ databases">
        <title>Genomic Encyclopedia of Type Strains, Phase IV (KMG-IV): sequencing the most valuable type-strain genomes for metagenomic binning, comparative biology and taxonomic classification.</title>
        <authorList>
            <person name="Goeker M."/>
        </authorList>
    </citation>
    <scope>NUCLEOTIDE SEQUENCE [LARGE SCALE GENOMIC DNA]</scope>
    <source>
        <strain evidence="16 17">DSM 100911</strain>
    </source>
</reference>
<keyword evidence="6" id="KW-0028">Amino-acid biosynthesis</keyword>
<evidence type="ECO:0000256" key="6">
    <source>
        <dbReference type="ARBA" id="ARBA00022605"/>
    </source>
</evidence>
<evidence type="ECO:0000313" key="17">
    <source>
        <dbReference type="Proteomes" id="UP000252174"/>
    </source>
</evidence>
<dbReference type="RefSeq" id="WP_241659436.1">
    <property type="nucleotide sequence ID" value="NZ_QPJU01000008.1"/>
</dbReference>
<dbReference type="InterPro" id="IPR037158">
    <property type="entry name" value="Thr_synth_N_sf"/>
</dbReference>
<dbReference type="Proteomes" id="UP000252174">
    <property type="component" value="Unassembled WGS sequence"/>
</dbReference>
<evidence type="ECO:0000313" key="16">
    <source>
        <dbReference type="EMBL" id="RCX08527.1"/>
    </source>
</evidence>
<evidence type="ECO:0000256" key="8">
    <source>
        <dbReference type="ARBA" id="ARBA00022898"/>
    </source>
</evidence>
<dbReference type="Gene3D" id="3.40.50.1100">
    <property type="match status" value="2"/>
</dbReference>
<keyword evidence="7" id="KW-0791">Threonine biosynthesis</keyword>
<sequence length="531" mass="58859">MHYLSTRGDRTPRKFCDILLEGLAPDGGLYMPAHYPQIDAARLRALRAVYREQGYAALAFELLSLYIDDIPAPDLRRLCEKTYTPEVFGTRAITPLKKLGARRALGVESENAPQRGQFLPDSPPHSGAMGQEAGKKWAAAAHSQPTIPKSDRLLEDGFYLEELSNGPTLAFKDMAMQLLGNLFEYELARRGEALNILGATSGDTGSAAEYAMRGKRGIRVFMLSPHGRMSPFQQAQMFSLQDANIHNLAIEGVFDDCQDIVKAVSNDLDFKRRYRIGTVNSINWARLLAQVVYYFAGYFQATASESEKVSFSVPSGNFGNVCAGHVARMMGLPIDRLVVATNENDVLDEFFRTGVYRVRASRDTHETSSPSMDISKASNFERFIFDLLGRDGARVKALFQDALAQHGQFDLSADPAFAEVRARYGFVSGKSTHADRLATIRDVYARFGVTIDPHTADGVKVAREYVQPGVPMIVLETALPIKFAATIREALGHEPERPARFAGIENLPRRVQVLPAEVQRVKDYIAQHCDS</sequence>
<protein>
    <recommendedName>
        <fullName evidence="5 11">Threonine synthase</fullName>
        <ecNumber evidence="4 11">4.2.3.1</ecNumber>
    </recommendedName>
</protein>
<evidence type="ECO:0000256" key="11">
    <source>
        <dbReference type="NCBIfam" id="TIGR00260"/>
    </source>
</evidence>
<evidence type="ECO:0000256" key="7">
    <source>
        <dbReference type="ARBA" id="ARBA00022697"/>
    </source>
</evidence>
<dbReference type="SUPFAM" id="SSF53686">
    <property type="entry name" value="Tryptophan synthase beta subunit-like PLP-dependent enzymes"/>
    <property type="match status" value="2"/>
</dbReference>
<dbReference type="InterPro" id="IPR004450">
    <property type="entry name" value="Thr_synthase-like"/>
</dbReference>
<evidence type="ECO:0000256" key="9">
    <source>
        <dbReference type="ARBA" id="ARBA00023239"/>
    </source>
</evidence>
<evidence type="ECO:0000256" key="4">
    <source>
        <dbReference type="ARBA" id="ARBA00013028"/>
    </source>
</evidence>
<dbReference type="PROSITE" id="PS00165">
    <property type="entry name" value="DEHYDRATASE_SER_THR"/>
    <property type="match status" value="1"/>
</dbReference>
<comment type="pathway">
    <text evidence="2">Amino-acid biosynthesis; L-threonine biosynthesis; L-threonine from L-aspartate: step 5/5.</text>
</comment>
<dbReference type="EC" id="4.2.3.1" evidence="4 11"/>
<dbReference type="UniPathway" id="UPA00050">
    <property type="reaction ID" value="UER00065"/>
</dbReference>
<dbReference type="EMBL" id="QPJU01000008">
    <property type="protein sequence ID" value="RCX08527.1"/>
    <property type="molecule type" value="Genomic_DNA"/>
</dbReference>
<dbReference type="InterPro" id="IPR051166">
    <property type="entry name" value="Threonine_Synthase"/>
</dbReference>
<dbReference type="AlphaFoldDB" id="A0A369AK53"/>
<dbReference type="PANTHER" id="PTHR42690:SF1">
    <property type="entry name" value="THREONINE SYNTHASE-LIKE 2"/>
    <property type="match status" value="1"/>
</dbReference>
<evidence type="ECO:0000259" key="15">
    <source>
        <dbReference type="Pfam" id="PF14821"/>
    </source>
</evidence>
<comment type="similarity">
    <text evidence="3">Belongs to the threonine synthase family.</text>
</comment>
<evidence type="ECO:0000256" key="5">
    <source>
        <dbReference type="ARBA" id="ARBA00018679"/>
    </source>
</evidence>
<keyword evidence="9" id="KW-0456">Lyase</keyword>
<proteinExistence type="inferred from homology"/>
<dbReference type="InterPro" id="IPR036052">
    <property type="entry name" value="TrpB-like_PALP_sf"/>
</dbReference>
<evidence type="ECO:0000256" key="12">
    <source>
        <dbReference type="PIRSR" id="PIRSR604450-51"/>
    </source>
</evidence>
<feature type="region of interest" description="Disordered" evidence="13">
    <location>
        <begin position="107"/>
        <end position="144"/>
    </location>
</feature>
<feature type="domain" description="Threonine synthase N-terminal" evidence="15">
    <location>
        <begin position="2"/>
        <end position="83"/>
    </location>
</feature>
<evidence type="ECO:0000259" key="14">
    <source>
        <dbReference type="Pfam" id="PF00291"/>
    </source>
</evidence>
<comment type="caution">
    <text evidence="16">The sequence shown here is derived from an EMBL/GenBank/DDBJ whole genome shotgun (WGS) entry which is preliminary data.</text>
</comment>
<dbReference type="GO" id="GO:0004795">
    <property type="term" value="F:threonine synthase activity"/>
    <property type="evidence" value="ECO:0007669"/>
    <property type="project" value="UniProtKB-UniRule"/>
</dbReference>
<dbReference type="NCBIfam" id="TIGR00260">
    <property type="entry name" value="thrC"/>
    <property type="match status" value="1"/>
</dbReference>
<gene>
    <name evidence="16" type="ORF">DFR45_10827</name>
</gene>
<comment type="catalytic activity">
    <reaction evidence="10">
        <text>O-phospho-L-homoserine + H2O = L-threonine + phosphate</text>
        <dbReference type="Rhea" id="RHEA:10840"/>
        <dbReference type="ChEBI" id="CHEBI:15377"/>
        <dbReference type="ChEBI" id="CHEBI:43474"/>
        <dbReference type="ChEBI" id="CHEBI:57590"/>
        <dbReference type="ChEBI" id="CHEBI:57926"/>
        <dbReference type="EC" id="4.2.3.1"/>
    </reaction>
</comment>
<dbReference type="Gene3D" id="3.90.1380.10">
    <property type="entry name" value="Threonine synthase, N-terminal domain"/>
    <property type="match status" value="1"/>
</dbReference>
<dbReference type="InterPro" id="IPR000634">
    <property type="entry name" value="Ser/Thr_deHydtase_PyrdxlP-BS"/>
</dbReference>
<dbReference type="Pfam" id="PF14821">
    <property type="entry name" value="Thr_synth_N"/>
    <property type="match status" value="1"/>
</dbReference>
<dbReference type="GO" id="GO:0030170">
    <property type="term" value="F:pyridoxal phosphate binding"/>
    <property type="evidence" value="ECO:0007669"/>
    <property type="project" value="InterPro"/>
</dbReference>
<dbReference type="PANTHER" id="PTHR42690">
    <property type="entry name" value="THREONINE SYNTHASE FAMILY MEMBER"/>
    <property type="match status" value="1"/>
</dbReference>
<name>A0A369AK53_9BURK</name>
<dbReference type="GO" id="GO:0009088">
    <property type="term" value="P:threonine biosynthetic process"/>
    <property type="evidence" value="ECO:0007669"/>
    <property type="project" value="UniProtKB-UniRule"/>
</dbReference>
<dbReference type="CDD" id="cd01560">
    <property type="entry name" value="Thr-synth_2"/>
    <property type="match status" value="1"/>
</dbReference>
<keyword evidence="17" id="KW-1185">Reference proteome</keyword>
<comment type="cofactor">
    <cofactor evidence="1 12">
        <name>pyridoxal 5'-phosphate</name>
        <dbReference type="ChEBI" id="CHEBI:597326"/>
    </cofactor>
</comment>
<evidence type="ECO:0000256" key="13">
    <source>
        <dbReference type="SAM" id="MobiDB-lite"/>
    </source>
</evidence>
<accession>A0A369AK53</accession>
<keyword evidence="8 12" id="KW-0663">Pyridoxal phosphate</keyword>